<dbReference type="EMBL" id="KL584827">
    <property type="protein sequence ID" value="KEQ65209.1"/>
    <property type="molecule type" value="Genomic_DNA"/>
</dbReference>
<dbReference type="InterPro" id="IPR022024">
    <property type="entry name" value="DUF3602"/>
</dbReference>
<reference evidence="2 3" key="1">
    <citation type="journal article" date="2014" name="BMC Genomics">
        <title>Genome sequencing of four Aureobasidium pullulans varieties: biotechnological potential, stress tolerance, and description of new species.</title>
        <authorList>
            <person name="Gostin Ar C."/>
            <person name="Ohm R.A."/>
            <person name="Kogej T."/>
            <person name="Sonjak S."/>
            <person name="Turk M."/>
            <person name="Zajc J."/>
            <person name="Zalar P."/>
            <person name="Grube M."/>
            <person name="Sun H."/>
            <person name="Han J."/>
            <person name="Sharma A."/>
            <person name="Chiniquy J."/>
            <person name="Ngan C.Y."/>
            <person name="Lipzen A."/>
            <person name="Barry K."/>
            <person name="Grigoriev I.V."/>
            <person name="Gunde-Cimerman N."/>
        </authorList>
    </citation>
    <scope>NUCLEOTIDE SEQUENCE [LARGE SCALE GENOMIC DNA]</scope>
    <source>
        <strain evidence="2 3">CBS 110374</strain>
    </source>
</reference>
<accession>A0A074W104</accession>
<dbReference type="HOGENOM" id="CLU_115686_1_0_1"/>
<keyword evidence="3" id="KW-1185">Reference proteome</keyword>
<gene>
    <name evidence="2" type="ORF">M437DRAFT_73146</name>
</gene>
<proteinExistence type="predicted"/>
<evidence type="ECO:0000313" key="2">
    <source>
        <dbReference type="EMBL" id="KEQ65209.1"/>
    </source>
</evidence>
<protein>
    <submittedName>
        <fullName evidence="2">Uncharacterized protein</fullName>
    </submittedName>
</protein>
<dbReference type="PANTHER" id="PTHR34693:SF3">
    <property type="match status" value="1"/>
</dbReference>
<organism evidence="2 3">
    <name type="scientific">Aureobasidium melanogenum (strain CBS 110374)</name>
    <name type="common">Aureobasidium pullulans var. melanogenum</name>
    <dbReference type="NCBI Taxonomy" id="1043003"/>
    <lineage>
        <taxon>Eukaryota</taxon>
        <taxon>Fungi</taxon>
        <taxon>Dikarya</taxon>
        <taxon>Ascomycota</taxon>
        <taxon>Pezizomycotina</taxon>
        <taxon>Dothideomycetes</taxon>
        <taxon>Dothideomycetidae</taxon>
        <taxon>Dothideales</taxon>
        <taxon>Saccotheciaceae</taxon>
        <taxon>Aureobasidium</taxon>
    </lineage>
</organism>
<dbReference type="AlphaFoldDB" id="A0A074W104"/>
<name>A0A074W104_AURM1</name>
<sequence length="134" mass="14134">MADGIHSTGRGGAGNIGRDDTLYTDGSIVREGFVGESSKPEYSSGRGGAGNIVDSPRVGPVDGKSSGSEDVIPEPAMRNSAGYDNFHTGRGGEGNVYKEKYGGHSGPTQEKDKEQHHEKESLGDKVKHLFGKKD</sequence>
<feature type="region of interest" description="Disordered" evidence="1">
    <location>
        <begin position="1"/>
        <end position="134"/>
    </location>
</feature>
<dbReference type="Pfam" id="PF12223">
    <property type="entry name" value="DUF3602"/>
    <property type="match status" value="1"/>
</dbReference>
<dbReference type="Proteomes" id="UP000030672">
    <property type="component" value="Unassembled WGS sequence"/>
</dbReference>
<feature type="compositionally biased region" description="Basic and acidic residues" evidence="1">
    <location>
        <begin position="109"/>
        <end position="134"/>
    </location>
</feature>
<dbReference type="PANTHER" id="PTHR34693">
    <property type="entry name" value="PROTEIN PAR32"/>
    <property type="match status" value="1"/>
</dbReference>
<dbReference type="InterPro" id="IPR053203">
    <property type="entry name" value="Cisplatin_resist-associated"/>
</dbReference>
<evidence type="ECO:0000313" key="3">
    <source>
        <dbReference type="Proteomes" id="UP000030672"/>
    </source>
</evidence>
<dbReference type="GeneID" id="63919352"/>
<dbReference type="RefSeq" id="XP_040882232.1">
    <property type="nucleotide sequence ID" value="XM_041025979.1"/>
</dbReference>
<evidence type="ECO:0000256" key="1">
    <source>
        <dbReference type="SAM" id="MobiDB-lite"/>
    </source>
</evidence>